<evidence type="ECO:0000256" key="3">
    <source>
        <dbReference type="ARBA" id="ARBA00023002"/>
    </source>
</evidence>
<keyword evidence="2 4" id="KW-0521">NADP</keyword>
<dbReference type="Gene3D" id="1.10.3730.10">
    <property type="entry name" value="ProC C-terminal domain-like"/>
    <property type="match status" value="1"/>
</dbReference>
<comment type="caution">
    <text evidence="8">The sequence shown here is derived from an EMBL/GenBank/DDBJ whole genome shotgun (WGS) entry which is preliminary data.</text>
</comment>
<feature type="domain" description="Pyrroline-5-carboxylate reductase dimerisation" evidence="7">
    <location>
        <begin position="164"/>
        <end position="267"/>
    </location>
</feature>
<dbReference type="InterPro" id="IPR029036">
    <property type="entry name" value="P5CR_dimer"/>
</dbReference>
<dbReference type="NCBIfam" id="TIGR00112">
    <property type="entry name" value="proC"/>
    <property type="match status" value="1"/>
</dbReference>
<gene>
    <name evidence="4 8" type="primary">proC</name>
    <name evidence="8" type="ORF">GCM10009823_21960</name>
</gene>
<comment type="catalytic activity">
    <reaction evidence="4">
        <text>L-proline + NAD(+) = (S)-1-pyrroline-5-carboxylate + NADH + 2 H(+)</text>
        <dbReference type="Rhea" id="RHEA:14105"/>
        <dbReference type="ChEBI" id="CHEBI:15378"/>
        <dbReference type="ChEBI" id="CHEBI:17388"/>
        <dbReference type="ChEBI" id="CHEBI:57540"/>
        <dbReference type="ChEBI" id="CHEBI:57945"/>
        <dbReference type="ChEBI" id="CHEBI:60039"/>
        <dbReference type="EC" id="1.5.1.2"/>
    </reaction>
</comment>
<dbReference type="HAMAP" id="MF_01925">
    <property type="entry name" value="P5C_reductase"/>
    <property type="match status" value="1"/>
</dbReference>
<dbReference type="InterPro" id="IPR000304">
    <property type="entry name" value="Pyrroline-COOH_reductase"/>
</dbReference>
<evidence type="ECO:0000256" key="4">
    <source>
        <dbReference type="HAMAP-Rule" id="MF_01925"/>
    </source>
</evidence>
<keyword evidence="3 4" id="KW-0560">Oxidoreductase</keyword>
<dbReference type="PANTHER" id="PTHR11645">
    <property type="entry name" value="PYRROLINE-5-CARBOXYLATE REDUCTASE"/>
    <property type="match status" value="1"/>
</dbReference>
<feature type="domain" description="Pyrroline-5-carboxylate reductase catalytic N-terminal" evidence="6">
    <location>
        <begin position="3"/>
        <end position="102"/>
    </location>
</feature>
<evidence type="ECO:0000256" key="1">
    <source>
        <dbReference type="ARBA" id="ARBA00005525"/>
    </source>
</evidence>
<dbReference type="InterPro" id="IPR036291">
    <property type="entry name" value="NAD(P)-bd_dom_sf"/>
</dbReference>
<reference evidence="8 9" key="1">
    <citation type="journal article" date="2019" name="Int. J. Syst. Evol. Microbiol.">
        <title>The Global Catalogue of Microorganisms (GCM) 10K type strain sequencing project: providing services to taxonomists for standard genome sequencing and annotation.</title>
        <authorList>
            <consortium name="The Broad Institute Genomics Platform"/>
            <consortium name="The Broad Institute Genome Sequencing Center for Infectious Disease"/>
            <person name="Wu L."/>
            <person name="Ma J."/>
        </authorList>
    </citation>
    <scope>NUCLEOTIDE SEQUENCE [LARGE SCALE GENOMIC DNA]</scope>
    <source>
        <strain evidence="8 9">JCM 15900</strain>
    </source>
</reference>
<sequence length="277" mass="27604">MSIAFIGTGNMGGALLRGILAGGQEPGGVTATTRGAASAEELAAELGIRALSLEADPTANRTAVTGADLVFLGVKPWMLADTLTEVRDALAPGAVLVSMAAGVDAATIRRAAPGHPVVRIMPNTPCAVGAGVISLAPDAQVPVDVVEELTALLTPVGLVVPVEEAQLPLLTGISGSGVAYFFQLAEHLVDTAVAQGLDAEVAARTVAATAAGAGRLLADRPEPAALRTAVTSKGGTTAAALDAFAAGGFAQLVENAVQAAEDRSLEMEAENRGTVGN</sequence>
<dbReference type="SUPFAM" id="SSF48179">
    <property type="entry name" value="6-phosphogluconate dehydrogenase C-terminal domain-like"/>
    <property type="match status" value="1"/>
</dbReference>
<keyword evidence="4" id="KW-0963">Cytoplasm</keyword>
<dbReference type="EC" id="1.5.1.2" evidence="4 5"/>
<dbReference type="Proteomes" id="UP001500984">
    <property type="component" value="Unassembled WGS sequence"/>
</dbReference>
<evidence type="ECO:0000256" key="2">
    <source>
        <dbReference type="ARBA" id="ARBA00022857"/>
    </source>
</evidence>
<dbReference type="Gene3D" id="3.40.50.720">
    <property type="entry name" value="NAD(P)-binding Rossmann-like Domain"/>
    <property type="match status" value="1"/>
</dbReference>
<accession>A0ABN2WVA8</accession>
<keyword evidence="4" id="KW-0641">Proline biosynthesis</keyword>
<dbReference type="Pfam" id="PF14748">
    <property type="entry name" value="P5CR_dimer"/>
    <property type="match status" value="1"/>
</dbReference>
<comment type="function">
    <text evidence="4">Catalyzes the reduction of 1-pyrroline-5-carboxylate (PCA) to L-proline.</text>
</comment>
<organism evidence="8 9">
    <name type="scientific">Brevibacterium salitolerans</name>
    <dbReference type="NCBI Taxonomy" id="1403566"/>
    <lineage>
        <taxon>Bacteria</taxon>
        <taxon>Bacillati</taxon>
        <taxon>Actinomycetota</taxon>
        <taxon>Actinomycetes</taxon>
        <taxon>Micrococcales</taxon>
        <taxon>Brevibacteriaceae</taxon>
        <taxon>Brevibacterium</taxon>
    </lineage>
</organism>
<dbReference type="PIRSF" id="PIRSF000193">
    <property type="entry name" value="Pyrrol-5-carb_rd"/>
    <property type="match status" value="1"/>
</dbReference>
<proteinExistence type="inferred from homology"/>
<evidence type="ECO:0000313" key="8">
    <source>
        <dbReference type="EMBL" id="GAA2099891.1"/>
    </source>
</evidence>
<evidence type="ECO:0000259" key="6">
    <source>
        <dbReference type="Pfam" id="PF03807"/>
    </source>
</evidence>
<comment type="pathway">
    <text evidence="4">Amino-acid biosynthesis; L-proline biosynthesis; L-proline from L-glutamate 5-semialdehyde: step 1/1.</text>
</comment>
<evidence type="ECO:0000259" key="7">
    <source>
        <dbReference type="Pfam" id="PF14748"/>
    </source>
</evidence>
<evidence type="ECO:0000313" key="9">
    <source>
        <dbReference type="Proteomes" id="UP001500984"/>
    </source>
</evidence>
<dbReference type="Pfam" id="PF03807">
    <property type="entry name" value="F420_oxidored"/>
    <property type="match status" value="1"/>
</dbReference>
<evidence type="ECO:0000256" key="5">
    <source>
        <dbReference type="NCBIfam" id="TIGR00112"/>
    </source>
</evidence>
<comment type="similarity">
    <text evidence="1 4">Belongs to the pyrroline-5-carboxylate reductase family.</text>
</comment>
<dbReference type="SUPFAM" id="SSF51735">
    <property type="entry name" value="NAD(P)-binding Rossmann-fold domains"/>
    <property type="match status" value="1"/>
</dbReference>
<keyword evidence="9" id="KW-1185">Reference proteome</keyword>
<dbReference type="InterPro" id="IPR028939">
    <property type="entry name" value="P5C_Rdtase_cat_N"/>
</dbReference>
<dbReference type="PANTHER" id="PTHR11645:SF0">
    <property type="entry name" value="PYRROLINE-5-CARBOXYLATE REDUCTASE 3"/>
    <property type="match status" value="1"/>
</dbReference>
<protein>
    <recommendedName>
        <fullName evidence="4 5">Pyrroline-5-carboxylate reductase</fullName>
        <shortName evidence="4">P5C reductase</shortName>
        <shortName evidence="4">P5CR</shortName>
        <ecNumber evidence="4 5">1.5.1.2</ecNumber>
    </recommendedName>
    <alternativeName>
        <fullName evidence="4">PCA reductase</fullName>
    </alternativeName>
</protein>
<keyword evidence="4" id="KW-0028">Amino-acid biosynthesis</keyword>
<dbReference type="RefSeq" id="WP_344337233.1">
    <property type="nucleotide sequence ID" value="NZ_BAAAPZ010000008.1"/>
</dbReference>
<comment type="subcellular location">
    <subcellularLocation>
        <location evidence="4">Cytoplasm</location>
    </subcellularLocation>
</comment>
<name>A0ABN2WVA8_9MICO</name>
<dbReference type="InterPro" id="IPR008927">
    <property type="entry name" value="6-PGluconate_DH-like_C_sf"/>
</dbReference>
<dbReference type="EMBL" id="BAAAPZ010000008">
    <property type="protein sequence ID" value="GAA2099891.1"/>
    <property type="molecule type" value="Genomic_DNA"/>
</dbReference>
<comment type="catalytic activity">
    <reaction evidence="4">
        <text>L-proline + NADP(+) = (S)-1-pyrroline-5-carboxylate + NADPH + 2 H(+)</text>
        <dbReference type="Rhea" id="RHEA:14109"/>
        <dbReference type="ChEBI" id="CHEBI:15378"/>
        <dbReference type="ChEBI" id="CHEBI:17388"/>
        <dbReference type="ChEBI" id="CHEBI:57783"/>
        <dbReference type="ChEBI" id="CHEBI:58349"/>
        <dbReference type="ChEBI" id="CHEBI:60039"/>
        <dbReference type="EC" id="1.5.1.2"/>
    </reaction>
</comment>